<evidence type="ECO:0000259" key="2">
    <source>
        <dbReference type="Pfam" id="PF06890"/>
    </source>
</evidence>
<dbReference type="Pfam" id="PF06890">
    <property type="entry name" value="Phage_Mu_Gp45"/>
    <property type="match status" value="1"/>
</dbReference>
<feature type="compositionally biased region" description="Gly residues" evidence="1">
    <location>
        <begin position="138"/>
        <end position="154"/>
    </location>
</feature>
<dbReference type="PIRSF" id="PIRSF012337">
    <property type="entry name" value="gp45"/>
    <property type="match status" value="1"/>
</dbReference>
<dbReference type="AlphaFoldDB" id="A0A2A7UXN1"/>
<dbReference type="Proteomes" id="UP000220246">
    <property type="component" value="Unassembled WGS sequence"/>
</dbReference>
<keyword evidence="4" id="KW-1185">Reference proteome</keyword>
<dbReference type="InterPro" id="IPR013046">
    <property type="entry name" value="GpV/Gp45"/>
</dbReference>
<name>A0A2A7UXN1_COMTR</name>
<dbReference type="GeneID" id="80802316"/>
<organism evidence="3 4">
    <name type="scientific">Comamonas terrigena</name>
    <dbReference type="NCBI Taxonomy" id="32013"/>
    <lineage>
        <taxon>Bacteria</taxon>
        <taxon>Pseudomonadati</taxon>
        <taxon>Pseudomonadota</taxon>
        <taxon>Betaproteobacteria</taxon>
        <taxon>Burkholderiales</taxon>
        <taxon>Comamonadaceae</taxon>
        <taxon>Comamonas</taxon>
    </lineage>
</organism>
<proteinExistence type="predicted"/>
<feature type="domain" description="Bacteriophage Mu Gp45 N-terminal" evidence="2">
    <location>
        <begin position="9"/>
        <end position="76"/>
    </location>
</feature>
<dbReference type="NCBIfam" id="TIGR01644">
    <property type="entry name" value="phage_P2_V"/>
    <property type="match status" value="1"/>
</dbReference>
<dbReference type="RefSeq" id="WP_066533609.1">
    <property type="nucleotide sequence ID" value="NZ_PDEA01000001.1"/>
</dbReference>
<dbReference type="OrthoDB" id="9802994at2"/>
<dbReference type="InterPro" id="IPR053861">
    <property type="entry name" value="Phage_Mu_Gp45_N"/>
</dbReference>
<sequence>MSLKSIVSRCTVTLVNAARKMQSLQIGLTAGSFKDDVEHLEPYGYTSRPHPGAEGVAVFPGGDRSHGVVVVVADRRFRLKGLKPGEVALYTDEGDKIHFERGRKLTVVTATLTIQATDSVDIQSPELTHNGVNIGSTHGHGGVVKGGDRTGGPI</sequence>
<reference evidence="4" key="1">
    <citation type="submission" date="2017-09" db="EMBL/GenBank/DDBJ databases">
        <title>FDA dAtabase for Regulatory Grade micrObial Sequences (FDA-ARGOS): Supporting development and validation of Infectious Disease Dx tests.</title>
        <authorList>
            <person name="Minogue T."/>
            <person name="Wolcott M."/>
            <person name="Wasieloski L."/>
            <person name="Aguilar W."/>
            <person name="Moore D."/>
            <person name="Tallon L."/>
            <person name="Sadzewicz L."/>
            <person name="Ott S."/>
            <person name="Zhao X."/>
            <person name="Nagaraj S."/>
            <person name="Vavikolanu K."/>
            <person name="Aluvathingal J."/>
            <person name="Nadendla S."/>
            <person name="Sichtig H."/>
        </authorList>
    </citation>
    <scope>NUCLEOTIDE SEQUENCE [LARGE SCALE GENOMIC DNA]</scope>
    <source>
        <strain evidence="4">FDAARGOS_394</strain>
    </source>
</reference>
<dbReference type="InterPro" id="IPR014462">
    <property type="entry name" value="Phage_Mu_Gp45"/>
</dbReference>
<comment type="caution">
    <text evidence="3">The sequence shown here is derived from an EMBL/GenBank/DDBJ whole genome shotgun (WGS) entry which is preliminary data.</text>
</comment>
<dbReference type="STRING" id="1219032.GCA_001515545_00756"/>
<evidence type="ECO:0000313" key="3">
    <source>
        <dbReference type="EMBL" id="PEH90060.1"/>
    </source>
</evidence>
<accession>A0A2A7UXN1</accession>
<evidence type="ECO:0000256" key="1">
    <source>
        <dbReference type="SAM" id="MobiDB-lite"/>
    </source>
</evidence>
<feature type="region of interest" description="Disordered" evidence="1">
    <location>
        <begin position="132"/>
        <end position="154"/>
    </location>
</feature>
<dbReference type="EMBL" id="PDEA01000001">
    <property type="protein sequence ID" value="PEH90060.1"/>
    <property type="molecule type" value="Genomic_DNA"/>
</dbReference>
<protein>
    <submittedName>
        <fullName evidence="3">Phage baseplate assembly protein V</fullName>
    </submittedName>
</protein>
<evidence type="ECO:0000313" key="4">
    <source>
        <dbReference type="Proteomes" id="UP000220246"/>
    </source>
</evidence>
<gene>
    <name evidence="3" type="ORF">CRM82_16990</name>
</gene>